<accession>A0ABW9QQL1</accession>
<comment type="caution">
    <text evidence="1">The sequence shown here is derived from an EMBL/GenBank/DDBJ whole genome shotgun (WGS) entry which is preliminary data.</text>
</comment>
<dbReference type="Gene3D" id="2.60.120.10">
    <property type="entry name" value="Jelly Rolls"/>
    <property type="match status" value="1"/>
</dbReference>
<reference evidence="1 2" key="1">
    <citation type="submission" date="2019-11" db="EMBL/GenBank/DDBJ databases">
        <title>Acidiferrimicrobium australis gen. nov., sp. nov., an acidophilic and obligately heterotrophic, member of the Actinobacteria that catalyses dissimilatory oxido- reduction of iron isolated from metal-rich acidic water in Chile.</title>
        <authorList>
            <person name="Gonzalez D."/>
            <person name="Huber K."/>
            <person name="Hedrich S."/>
            <person name="Rojas-Villalobos C."/>
            <person name="Quatrini R."/>
            <person name="Dinamarca M.A."/>
            <person name="Schwarz A."/>
            <person name="Canales C."/>
            <person name="Nancucheo I."/>
        </authorList>
    </citation>
    <scope>NUCLEOTIDE SEQUENCE [LARGE SCALE GENOMIC DNA]</scope>
    <source>
        <strain evidence="1 2">USS-CCA1</strain>
    </source>
</reference>
<gene>
    <name evidence="1" type="ORF">GHK86_04195</name>
</gene>
<dbReference type="InterPro" id="IPR011051">
    <property type="entry name" value="RmlC_Cupin_sf"/>
</dbReference>
<dbReference type="SUPFAM" id="SSF51182">
    <property type="entry name" value="RmlC-like cupins"/>
    <property type="match status" value="1"/>
</dbReference>
<dbReference type="Proteomes" id="UP000437736">
    <property type="component" value="Unassembled WGS sequence"/>
</dbReference>
<evidence type="ECO:0000313" key="1">
    <source>
        <dbReference type="EMBL" id="MST31927.1"/>
    </source>
</evidence>
<evidence type="ECO:0000313" key="2">
    <source>
        <dbReference type="Proteomes" id="UP000437736"/>
    </source>
</evidence>
<dbReference type="EMBL" id="WJHE01000175">
    <property type="protein sequence ID" value="MST31927.1"/>
    <property type="molecule type" value="Genomic_DNA"/>
</dbReference>
<protein>
    <submittedName>
        <fullName evidence="1">Cupin</fullName>
    </submittedName>
</protein>
<proteinExistence type="predicted"/>
<organism evidence="1 2">
    <name type="scientific">Acidiferrimicrobium australe</name>
    <dbReference type="NCBI Taxonomy" id="2664430"/>
    <lineage>
        <taxon>Bacteria</taxon>
        <taxon>Bacillati</taxon>
        <taxon>Actinomycetota</taxon>
        <taxon>Acidimicrobiia</taxon>
        <taxon>Acidimicrobiales</taxon>
        <taxon>Acidimicrobiaceae</taxon>
        <taxon>Acidiferrimicrobium</taxon>
    </lineage>
</organism>
<keyword evidence="2" id="KW-1185">Reference proteome</keyword>
<name>A0ABW9QQL1_9ACTN</name>
<sequence>MATARATTTIDDDRVRVTVWTFDGDGDETGQHEHQYDYVVVPVTGGSFTVLGPDGAVSRRTQEAGVPYHGAAGTRHNVVNAGGAPATFVELELK</sequence>
<dbReference type="InterPro" id="IPR014710">
    <property type="entry name" value="RmlC-like_jellyroll"/>
</dbReference>